<dbReference type="CDD" id="cd00093">
    <property type="entry name" value="HTH_XRE"/>
    <property type="match status" value="2"/>
</dbReference>
<dbReference type="PANTHER" id="PTHR40661:SF3">
    <property type="entry name" value="FELS-1 PROPHAGE TRANSCRIPTIONAL REGULATOR"/>
    <property type="match status" value="1"/>
</dbReference>
<keyword evidence="3" id="KW-0804">Transcription</keyword>
<protein>
    <submittedName>
        <fullName evidence="5">Helix-turn-helix domain-containing protein</fullName>
    </submittedName>
</protein>
<reference evidence="5" key="2">
    <citation type="submission" date="2021-04" db="EMBL/GenBank/DDBJ databases">
        <authorList>
            <person name="Gilroy R."/>
        </authorList>
    </citation>
    <scope>NUCLEOTIDE SEQUENCE</scope>
    <source>
        <strain evidence="5">811</strain>
    </source>
</reference>
<evidence type="ECO:0000313" key="5">
    <source>
        <dbReference type="EMBL" id="HIX07715.1"/>
    </source>
</evidence>
<organism evidence="5 6">
    <name type="scientific">Candidatus Borkfalkia faecipullorum</name>
    <dbReference type="NCBI Taxonomy" id="2838510"/>
    <lineage>
        <taxon>Bacteria</taxon>
        <taxon>Bacillati</taxon>
        <taxon>Bacillota</taxon>
        <taxon>Clostridia</taxon>
        <taxon>Christensenellales</taxon>
        <taxon>Christensenellaceae</taxon>
        <taxon>Candidatus Borkfalkia</taxon>
    </lineage>
</organism>
<gene>
    <name evidence="5" type="ORF">H9741_04545</name>
</gene>
<feature type="domain" description="HTH cro/C1-type" evidence="4">
    <location>
        <begin position="87"/>
        <end position="141"/>
    </location>
</feature>
<dbReference type="GO" id="GO:0003677">
    <property type="term" value="F:DNA binding"/>
    <property type="evidence" value="ECO:0007669"/>
    <property type="project" value="UniProtKB-KW"/>
</dbReference>
<evidence type="ECO:0000256" key="1">
    <source>
        <dbReference type="ARBA" id="ARBA00023015"/>
    </source>
</evidence>
<evidence type="ECO:0000313" key="6">
    <source>
        <dbReference type="Proteomes" id="UP000824204"/>
    </source>
</evidence>
<dbReference type="AlphaFoldDB" id="A0A9D1V7U1"/>
<dbReference type="Pfam" id="PF13443">
    <property type="entry name" value="HTH_26"/>
    <property type="match status" value="1"/>
</dbReference>
<dbReference type="InterPro" id="IPR001387">
    <property type="entry name" value="Cro/C1-type_HTH"/>
</dbReference>
<dbReference type="PANTHER" id="PTHR40661">
    <property type="match status" value="1"/>
</dbReference>
<dbReference type="SMART" id="SM00530">
    <property type="entry name" value="HTH_XRE"/>
    <property type="match status" value="2"/>
</dbReference>
<evidence type="ECO:0000259" key="4">
    <source>
        <dbReference type="PROSITE" id="PS50943"/>
    </source>
</evidence>
<sequence>MDHLNSFADCLKELLAENGLSMRELSEKSGIRLSRLYDFLSRKHVPSLQNAVKIADVFCCPLDYLFGFAADYAPQTFTVNGTVSQNVKAAMDNSGMTRYQLHKKTKIDEAQLLRWYAGKQTPSLVSLVALAEALDVSLDSLAGRT</sequence>
<dbReference type="Proteomes" id="UP000824204">
    <property type="component" value="Unassembled WGS sequence"/>
</dbReference>
<dbReference type="SUPFAM" id="SSF47413">
    <property type="entry name" value="lambda repressor-like DNA-binding domains"/>
    <property type="match status" value="2"/>
</dbReference>
<dbReference type="Gene3D" id="1.10.260.40">
    <property type="entry name" value="lambda repressor-like DNA-binding domains"/>
    <property type="match status" value="2"/>
</dbReference>
<dbReference type="EMBL" id="DXFX01000057">
    <property type="protein sequence ID" value="HIX07715.1"/>
    <property type="molecule type" value="Genomic_DNA"/>
</dbReference>
<feature type="domain" description="HTH cro/C1-type" evidence="4">
    <location>
        <begin position="11"/>
        <end position="65"/>
    </location>
</feature>
<dbReference type="Pfam" id="PF01381">
    <property type="entry name" value="HTH_3"/>
    <property type="match status" value="1"/>
</dbReference>
<reference evidence="5" key="1">
    <citation type="journal article" date="2021" name="PeerJ">
        <title>Extensive microbial diversity within the chicken gut microbiome revealed by metagenomics and culture.</title>
        <authorList>
            <person name="Gilroy R."/>
            <person name="Ravi A."/>
            <person name="Getino M."/>
            <person name="Pursley I."/>
            <person name="Horton D.L."/>
            <person name="Alikhan N.F."/>
            <person name="Baker D."/>
            <person name="Gharbi K."/>
            <person name="Hall N."/>
            <person name="Watson M."/>
            <person name="Adriaenssens E.M."/>
            <person name="Foster-Nyarko E."/>
            <person name="Jarju S."/>
            <person name="Secka A."/>
            <person name="Antonio M."/>
            <person name="Oren A."/>
            <person name="Chaudhuri R.R."/>
            <person name="La Ragione R."/>
            <person name="Hildebrand F."/>
            <person name="Pallen M.J."/>
        </authorList>
    </citation>
    <scope>NUCLEOTIDE SEQUENCE</scope>
    <source>
        <strain evidence="5">811</strain>
    </source>
</reference>
<evidence type="ECO:0000256" key="3">
    <source>
        <dbReference type="ARBA" id="ARBA00023163"/>
    </source>
</evidence>
<dbReference type="InterPro" id="IPR010982">
    <property type="entry name" value="Lambda_DNA-bd_dom_sf"/>
</dbReference>
<accession>A0A9D1V7U1</accession>
<proteinExistence type="predicted"/>
<evidence type="ECO:0000256" key="2">
    <source>
        <dbReference type="ARBA" id="ARBA00023125"/>
    </source>
</evidence>
<name>A0A9D1V7U1_9FIRM</name>
<dbReference type="PROSITE" id="PS50943">
    <property type="entry name" value="HTH_CROC1"/>
    <property type="match status" value="2"/>
</dbReference>
<keyword evidence="2" id="KW-0238">DNA-binding</keyword>
<keyword evidence="1" id="KW-0805">Transcription regulation</keyword>
<comment type="caution">
    <text evidence="5">The sequence shown here is derived from an EMBL/GenBank/DDBJ whole genome shotgun (WGS) entry which is preliminary data.</text>
</comment>